<dbReference type="Ensembl" id="ENSAMXT00000046050.1">
    <property type="protein sequence ID" value="ENSAMXP00000051773.1"/>
    <property type="gene ID" value="ENSAMXG00000033989.1"/>
</dbReference>
<reference evidence="2" key="2">
    <citation type="journal article" date="2014" name="Nat. Commun.">
        <title>The cavefish genome reveals candidate genes for eye loss.</title>
        <authorList>
            <person name="McGaugh S.E."/>
            <person name="Gross J.B."/>
            <person name="Aken B."/>
            <person name="Blin M."/>
            <person name="Borowsky R."/>
            <person name="Chalopin D."/>
            <person name="Hinaux H."/>
            <person name="Jeffery W.R."/>
            <person name="Keene A."/>
            <person name="Ma L."/>
            <person name="Minx P."/>
            <person name="Murphy D."/>
            <person name="O'Quin K.E."/>
            <person name="Retaux S."/>
            <person name="Rohner N."/>
            <person name="Searle S.M."/>
            <person name="Stahl B.A."/>
            <person name="Tabin C."/>
            <person name="Volff J.N."/>
            <person name="Yoshizawa M."/>
            <person name="Warren W.C."/>
        </authorList>
    </citation>
    <scope>NUCLEOTIDE SEQUENCE [LARGE SCALE GENOMIC DNA]</scope>
    <source>
        <strain evidence="2">female</strain>
    </source>
</reference>
<accession>A0A3B1KBG0</accession>
<evidence type="ECO:0000313" key="2">
    <source>
        <dbReference type="Proteomes" id="UP000018467"/>
    </source>
</evidence>
<reference evidence="1" key="4">
    <citation type="submission" date="2025-09" db="UniProtKB">
        <authorList>
            <consortium name="Ensembl"/>
        </authorList>
    </citation>
    <scope>IDENTIFICATION</scope>
</reference>
<organism evidence="1 2">
    <name type="scientific">Astyanax mexicanus</name>
    <name type="common">Blind cave fish</name>
    <name type="synonym">Astyanax fasciatus mexicanus</name>
    <dbReference type="NCBI Taxonomy" id="7994"/>
    <lineage>
        <taxon>Eukaryota</taxon>
        <taxon>Metazoa</taxon>
        <taxon>Chordata</taxon>
        <taxon>Craniata</taxon>
        <taxon>Vertebrata</taxon>
        <taxon>Euteleostomi</taxon>
        <taxon>Actinopterygii</taxon>
        <taxon>Neopterygii</taxon>
        <taxon>Teleostei</taxon>
        <taxon>Ostariophysi</taxon>
        <taxon>Characiformes</taxon>
        <taxon>Characoidei</taxon>
        <taxon>Acestrorhamphidae</taxon>
        <taxon>Acestrorhamphinae</taxon>
        <taxon>Astyanax</taxon>
    </lineage>
</organism>
<proteinExistence type="predicted"/>
<reference evidence="2" key="1">
    <citation type="submission" date="2013-03" db="EMBL/GenBank/DDBJ databases">
        <authorList>
            <person name="Jeffery W."/>
            <person name="Warren W."/>
            <person name="Wilson R.K."/>
        </authorList>
    </citation>
    <scope>NUCLEOTIDE SEQUENCE</scope>
    <source>
        <strain evidence="2">female</strain>
    </source>
</reference>
<dbReference type="Bgee" id="ENSAMXG00000033989">
    <property type="expression patterns" value="Expressed in heart and 1 other cell type or tissue"/>
</dbReference>
<dbReference type="Proteomes" id="UP000018467">
    <property type="component" value="Unassembled WGS sequence"/>
</dbReference>
<reference evidence="1" key="3">
    <citation type="submission" date="2025-08" db="UniProtKB">
        <authorList>
            <consortium name="Ensembl"/>
        </authorList>
    </citation>
    <scope>IDENTIFICATION</scope>
</reference>
<sequence>METRQRRQCARACERESDSRISEDWELSETGVTGLSHAWYVYSIHENLLWFSQLEVNVMGHGNSWFQLICPQNYELCWRFISVF</sequence>
<evidence type="ECO:0000313" key="1">
    <source>
        <dbReference type="Ensembl" id="ENSAMXP00000051773.1"/>
    </source>
</evidence>
<protein>
    <submittedName>
        <fullName evidence="1">Uncharacterized protein</fullName>
    </submittedName>
</protein>
<dbReference type="InParanoid" id="A0A3B1KBG0"/>
<dbReference type="AlphaFoldDB" id="A0A3B1KBG0"/>
<name>A0A3B1KBG0_ASTMX</name>
<keyword evidence="2" id="KW-1185">Reference proteome</keyword>